<gene>
    <name evidence="2" type="ORF">UV73_C0003G0076</name>
</gene>
<feature type="transmembrane region" description="Helical" evidence="1">
    <location>
        <begin position="15"/>
        <end position="36"/>
    </location>
</feature>
<keyword evidence="1" id="KW-0812">Transmembrane</keyword>
<keyword evidence="1" id="KW-1133">Transmembrane helix</keyword>
<organism evidence="2 3">
    <name type="scientific">Candidatus Gottesmanbacteria bacterium GW2011_GWA2_43_14</name>
    <dbReference type="NCBI Taxonomy" id="1618443"/>
    <lineage>
        <taxon>Bacteria</taxon>
        <taxon>Candidatus Gottesmaniibacteriota</taxon>
    </lineage>
</organism>
<reference evidence="2 3" key="1">
    <citation type="journal article" date="2015" name="Nature">
        <title>rRNA introns, odd ribosomes, and small enigmatic genomes across a large radiation of phyla.</title>
        <authorList>
            <person name="Brown C.T."/>
            <person name="Hug L.A."/>
            <person name="Thomas B.C."/>
            <person name="Sharon I."/>
            <person name="Castelle C.J."/>
            <person name="Singh A."/>
            <person name="Wilkins M.J."/>
            <person name="Williams K.H."/>
            <person name="Banfield J.F."/>
        </authorList>
    </citation>
    <scope>NUCLEOTIDE SEQUENCE [LARGE SCALE GENOMIC DNA]</scope>
</reference>
<evidence type="ECO:0000313" key="3">
    <source>
        <dbReference type="Proteomes" id="UP000034894"/>
    </source>
</evidence>
<evidence type="ECO:0000256" key="1">
    <source>
        <dbReference type="SAM" id="Phobius"/>
    </source>
</evidence>
<proteinExistence type="predicted"/>
<accession>A0A0G1DKH5</accession>
<comment type="caution">
    <text evidence="2">The sequence shown here is derived from an EMBL/GenBank/DDBJ whole genome shotgun (WGS) entry which is preliminary data.</text>
</comment>
<name>A0A0G1DKH5_9BACT</name>
<dbReference type="Proteomes" id="UP000034894">
    <property type="component" value="Unassembled WGS sequence"/>
</dbReference>
<dbReference type="AlphaFoldDB" id="A0A0G1DKH5"/>
<sequence>MATVINNPGENNNSWGYSVGVVLLLAVVLIFVIYGLPILRQSQIEQAPQINVPGEIDVNINEGQGGGGN</sequence>
<dbReference type="STRING" id="1618443.UV73_C0003G0076"/>
<protein>
    <submittedName>
        <fullName evidence="2">Uncharacterized protein</fullName>
    </submittedName>
</protein>
<dbReference type="EMBL" id="LCFP01000003">
    <property type="protein sequence ID" value="KKS98134.1"/>
    <property type="molecule type" value="Genomic_DNA"/>
</dbReference>
<evidence type="ECO:0000313" key="2">
    <source>
        <dbReference type="EMBL" id="KKS98134.1"/>
    </source>
</evidence>
<keyword evidence="1" id="KW-0472">Membrane</keyword>